<organism evidence="1">
    <name type="scientific">Rhizophora mucronata</name>
    <name type="common">Asiatic mangrove</name>
    <dbReference type="NCBI Taxonomy" id="61149"/>
    <lineage>
        <taxon>Eukaryota</taxon>
        <taxon>Viridiplantae</taxon>
        <taxon>Streptophyta</taxon>
        <taxon>Embryophyta</taxon>
        <taxon>Tracheophyta</taxon>
        <taxon>Spermatophyta</taxon>
        <taxon>Magnoliopsida</taxon>
        <taxon>eudicotyledons</taxon>
        <taxon>Gunneridae</taxon>
        <taxon>Pentapetalae</taxon>
        <taxon>rosids</taxon>
        <taxon>fabids</taxon>
        <taxon>Malpighiales</taxon>
        <taxon>Rhizophoraceae</taxon>
        <taxon>Rhizophora</taxon>
    </lineage>
</organism>
<dbReference type="EMBL" id="GGEC01080477">
    <property type="protein sequence ID" value="MBX60961.1"/>
    <property type="molecule type" value="Transcribed_RNA"/>
</dbReference>
<reference evidence="1" key="1">
    <citation type="submission" date="2018-02" db="EMBL/GenBank/DDBJ databases">
        <title>Rhizophora mucronata_Transcriptome.</title>
        <authorList>
            <person name="Meera S.P."/>
            <person name="Sreeshan A."/>
            <person name="Augustine A."/>
        </authorList>
    </citation>
    <scope>NUCLEOTIDE SEQUENCE</scope>
    <source>
        <tissue evidence="1">Leaf</tissue>
    </source>
</reference>
<dbReference type="AlphaFoldDB" id="A0A2P2Q1U9"/>
<accession>A0A2P2Q1U9</accession>
<sequence>MACQLARIKVQYESKEKEINVKKNVIM</sequence>
<name>A0A2P2Q1U9_RHIMU</name>
<protein>
    <submittedName>
        <fullName evidence="1">Uncharacterized protein</fullName>
    </submittedName>
</protein>
<evidence type="ECO:0000313" key="1">
    <source>
        <dbReference type="EMBL" id="MBX60961.1"/>
    </source>
</evidence>
<proteinExistence type="predicted"/>